<keyword evidence="1" id="KW-1133">Transmembrane helix</keyword>
<feature type="transmembrane region" description="Helical" evidence="1">
    <location>
        <begin position="222"/>
        <end position="248"/>
    </location>
</feature>
<dbReference type="EMBL" id="QRWX01000003">
    <property type="protein sequence ID" value="RGT55041.1"/>
    <property type="molecule type" value="Genomic_DNA"/>
</dbReference>
<comment type="caution">
    <text evidence="3">The sequence shown here is derived from an EMBL/GenBank/DDBJ whole genome shotgun (WGS) entry which is preliminary data.</text>
</comment>
<reference evidence="3 4" key="1">
    <citation type="submission" date="2018-08" db="EMBL/GenBank/DDBJ databases">
        <title>A genome reference for cultivated species of the human gut microbiota.</title>
        <authorList>
            <person name="Zou Y."/>
            <person name="Xue W."/>
            <person name="Luo G."/>
        </authorList>
    </citation>
    <scope>NUCLEOTIDE SEQUENCE [LARGE SCALE GENOMIC DNA]</scope>
    <source>
        <strain evidence="3 4">AF18-46</strain>
    </source>
</reference>
<feature type="transmembrane region" description="Helical" evidence="1">
    <location>
        <begin position="318"/>
        <end position="340"/>
    </location>
</feature>
<feature type="domain" description="GP-PDE" evidence="2">
    <location>
        <begin position="350"/>
        <end position="577"/>
    </location>
</feature>
<accession>A0A412PCY3</accession>
<evidence type="ECO:0000313" key="3">
    <source>
        <dbReference type="EMBL" id="RGT55041.1"/>
    </source>
</evidence>
<dbReference type="Pfam" id="PF10110">
    <property type="entry name" value="GPDPase_memb"/>
    <property type="match status" value="1"/>
</dbReference>
<dbReference type="InterPro" id="IPR030395">
    <property type="entry name" value="GP_PDE_dom"/>
</dbReference>
<dbReference type="GO" id="GO:0006629">
    <property type="term" value="P:lipid metabolic process"/>
    <property type="evidence" value="ECO:0007669"/>
    <property type="project" value="InterPro"/>
</dbReference>
<evidence type="ECO:0000259" key="2">
    <source>
        <dbReference type="PROSITE" id="PS51704"/>
    </source>
</evidence>
<evidence type="ECO:0000256" key="1">
    <source>
        <dbReference type="SAM" id="Phobius"/>
    </source>
</evidence>
<proteinExistence type="predicted"/>
<dbReference type="InterPro" id="IPR017946">
    <property type="entry name" value="PLC-like_Pdiesterase_TIM-brl"/>
</dbReference>
<dbReference type="Pfam" id="PF03009">
    <property type="entry name" value="GDPD"/>
    <property type="match status" value="1"/>
</dbReference>
<dbReference type="SUPFAM" id="SSF51695">
    <property type="entry name" value="PLC-like phosphodiesterases"/>
    <property type="match status" value="1"/>
</dbReference>
<feature type="transmembrane region" description="Helical" evidence="1">
    <location>
        <begin position="126"/>
        <end position="150"/>
    </location>
</feature>
<dbReference type="Gene3D" id="3.20.20.190">
    <property type="entry name" value="Phosphatidylinositol (PI) phosphodiesterase"/>
    <property type="match status" value="1"/>
</dbReference>
<feature type="transmembrane region" description="Helical" evidence="1">
    <location>
        <begin position="72"/>
        <end position="105"/>
    </location>
</feature>
<dbReference type="Proteomes" id="UP000284731">
    <property type="component" value="Unassembled WGS sequence"/>
</dbReference>
<organism evidence="3 4">
    <name type="scientific">Solobacterium moorei</name>
    <dbReference type="NCBI Taxonomy" id="102148"/>
    <lineage>
        <taxon>Bacteria</taxon>
        <taxon>Bacillati</taxon>
        <taxon>Bacillota</taxon>
        <taxon>Erysipelotrichia</taxon>
        <taxon>Erysipelotrichales</taxon>
        <taxon>Erysipelotrichaceae</taxon>
        <taxon>Solobacterium</taxon>
    </lineage>
</organism>
<feature type="transmembrane region" description="Helical" evidence="1">
    <location>
        <begin position="260"/>
        <end position="284"/>
    </location>
</feature>
<protein>
    <recommendedName>
        <fullName evidence="2">GP-PDE domain-containing protein</fullName>
    </recommendedName>
</protein>
<name>A0A412PCY3_9FIRM</name>
<dbReference type="PROSITE" id="PS50007">
    <property type="entry name" value="PIPLC_X_DOMAIN"/>
    <property type="match status" value="1"/>
</dbReference>
<dbReference type="InterPro" id="IPR018476">
    <property type="entry name" value="GlyceroP-diester-Pdiesterase_M"/>
</dbReference>
<keyword evidence="1" id="KW-0812">Transmembrane</keyword>
<dbReference type="GO" id="GO:0008081">
    <property type="term" value="F:phosphoric diester hydrolase activity"/>
    <property type="evidence" value="ECO:0007669"/>
    <property type="project" value="InterPro"/>
</dbReference>
<keyword evidence="1" id="KW-0472">Membrane</keyword>
<feature type="transmembrane region" description="Helical" evidence="1">
    <location>
        <begin position="170"/>
        <end position="201"/>
    </location>
</feature>
<evidence type="ECO:0000313" key="4">
    <source>
        <dbReference type="Proteomes" id="UP000284731"/>
    </source>
</evidence>
<dbReference type="RefSeq" id="WP_118765077.1">
    <property type="nucleotide sequence ID" value="NZ_CABJCF010000003.1"/>
</dbReference>
<dbReference type="PANTHER" id="PTHR46211:SF8">
    <property type="entry name" value="PHOSPHODIESTERASE"/>
    <property type="match status" value="1"/>
</dbReference>
<dbReference type="PANTHER" id="PTHR46211">
    <property type="entry name" value="GLYCEROPHOSPHORYL DIESTER PHOSPHODIESTERASE"/>
    <property type="match status" value="1"/>
</dbReference>
<dbReference type="AlphaFoldDB" id="A0A412PCY3"/>
<dbReference type="PROSITE" id="PS51704">
    <property type="entry name" value="GP_PDE"/>
    <property type="match status" value="1"/>
</dbReference>
<feature type="transmembrane region" description="Helical" evidence="1">
    <location>
        <begin position="35"/>
        <end position="60"/>
    </location>
</feature>
<sequence>MKTTKKSPAHDRVFSFRYYWHGLPEILYYQIPAKIILFMMFSFAEGILGSIMNLTGIYSVSSGELPSLLRSWYGWAVLITITILFTIYMAFDIIILILLSRNILYNQKKKMKEIISTAIRISRKFINFRGCLIGMYFAVIIPLNTAMIGLRLTKHAVPQFIYSVIRSNHLYMLAYAVLVLVLDFIGIIHVFTFHGVLFDNYSLATSMHESRSLFFKNWKKIVWAYLKFFAMFVLILGVGVISIVVIPYYVSRLIMQARFWYHYLIIMVVIMGLIFIFLFTMIFIQAQAMCLTRVYDECTFAGYQEAQFKTPVLFQKSFRFVVSISLLASLIFGYGGAMIFDDLFPKEYTTEVIAHRGGGDLSTENTVESIRAAIEAGATASEIDVQRTADGHYVIFHDNTLKRLCNDPRTIQELTLEEIKKLRITAPDGHRVRIATLEEILNTAKDEIKLYIELKGKSAGMQMANDVYQMLVERNMVNQVRIISLNANLITQVEKTYPDVETEYLCYIAYGQIESMEVDAIGLEEELATTKRIDDLHDAGKKVDVWTANSFGSIIRFMVSNVDGIITDSVQLAMSIKDGKSDSPDFTRLLRIFFPQI</sequence>
<gene>
    <name evidence="3" type="ORF">DWX20_07710</name>
</gene>